<evidence type="ECO:0000256" key="3">
    <source>
        <dbReference type="ARBA" id="ARBA00023002"/>
    </source>
</evidence>
<feature type="binding site" evidence="5">
    <location>
        <position position="113"/>
    </location>
    <ligand>
        <name>substrate</name>
    </ligand>
</feature>
<dbReference type="Gene3D" id="3.20.20.100">
    <property type="entry name" value="NADP-dependent oxidoreductase domain"/>
    <property type="match status" value="1"/>
</dbReference>
<comment type="similarity">
    <text evidence="1">Belongs to the aldo/keto reductase family.</text>
</comment>
<protein>
    <submittedName>
        <fullName evidence="8">Oxidoreductase</fullName>
    </submittedName>
</protein>
<dbReference type="FunFam" id="3.20.20.100:FF:000015">
    <property type="entry name" value="Oxidoreductase, aldo/keto reductase family"/>
    <property type="match status" value="1"/>
</dbReference>
<evidence type="ECO:0000256" key="2">
    <source>
        <dbReference type="ARBA" id="ARBA00022857"/>
    </source>
</evidence>
<dbReference type="InterPro" id="IPR018170">
    <property type="entry name" value="Aldo/ket_reductase_CS"/>
</dbReference>
<dbReference type="OrthoDB" id="9804790at2"/>
<evidence type="ECO:0000256" key="5">
    <source>
        <dbReference type="PIRSR" id="PIRSR000097-2"/>
    </source>
</evidence>
<evidence type="ECO:0000256" key="6">
    <source>
        <dbReference type="PIRSR" id="PIRSR000097-3"/>
    </source>
</evidence>
<dbReference type="STRING" id="1423726.FC07_GL001283"/>
<dbReference type="SUPFAM" id="SSF51430">
    <property type="entry name" value="NAD(P)-linked oxidoreductase"/>
    <property type="match status" value="1"/>
</dbReference>
<dbReference type="Proteomes" id="UP000051461">
    <property type="component" value="Unassembled WGS sequence"/>
</dbReference>
<sequence>MQLTDTVTLANGVAMPRFGLGVWQAEPAAATQAVKTAIEANYPMIDTAKAYGNEAAVGTGIQAGLKATGKKRSDLFVTTKLANPDQGYQSTLDNFEASLKRLQLDYLDLYLIHWPVSGKWAETWRAFENLYQAGKVRAIGVCNFSQATMTSLIRQSSIKPMVDQVEYHPWLQQPELKAYLKTAGIQQEAWSPLGGTGGNLRDEPVLQAIAQKHQRSVAQILLRWDLQTDVITIPKSVHPAYIRENAQIFDFALDATDLAQIKALDQHKRTSYWLSSFDWYTGTEK</sequence>
<dbReference type="InterPro" id="IPR036812">
    <property type="entry name" value="NAD(P)_OxRdtase_dom_sf"/>
</dbReference>
<proteinExistence type="inferred from homology"/>
<feature type="site" description="Lowers pKa of active site Tyr" evidence="6">
    <location>
        <position position="80"/>
    </location>
</feature>
<dbReference type="PANTHER" id="PTHR43827">
    <property type="entry name" value="2,5-DIKETO-D-GLUCONIC ACID REDUCTASE"/>
    <property type="match status" value="1"/>
</dbReference>
<dbReference type="PANTHER" id="PTHR43827:SF3">
    <property type="entry name" value="NADP-DEPENDENT OXIDOREDUCTASE DOMAIN-CONTAINING PROTEIN"/>
    <property type="match status" value="1"/>
</dbReference>
<evidence type="ECO:0000256" key="1">
    <source>
        <dbReference type="ARBA" id="ARBA00007905"/>
    </source>
</evidence>
<dbReference type="InterPro" id="IPR023210">
    <property type="entry name" value="NADP_OxRdtase_dom"/>
</dbReference>
<evidence type="ECO:0000313" key="8">
    <source>
        <dbReference type="EMBL" id="KRK33354.1"/>
    </source>
</evidence>
<dbReference type="InterPro" id="IPR020471">
    <property type="entry name" value="AKR"/>
</dbReference>
<dbReference type="PRINTS" id="PR00069">
    <property type="entry name" value="ALDKETRDTASE"/>
</dbReference>
<evidence type="ECO:0000256" key="4">
    <source>
        <dbReference type="PIRSR" id="PIRSR000097-1"/>
    </source>
</evidence>
<comment type="caution">
    <text evidence="8">The sequence shown here is derived from an EMBL/GenBank/DDBJ whole genome shotgun (WGS) entry which is preliminary data.</text>
</comment>
<accession>A0A0R1GPS6</accession>
<keyword evidence="9" id="KW-1185">Reference proteome</keyword>
<dbReference type="PIRSF" id="PIRSF000097">
    <property type="entry name" value="AKR"/>
    <property type="match status" value="1"/>
</dbReference>
<evidence type="ECO:0000259" key="7">
    <source>
        <dbReference type="Pfam" id="PF00248"/>
    </source>
</evidence>
<reference evidence="8 9" key="1">
    <citation type="journal article" date="2015" name="Genome Announc.">
        <title>Expanding the biotechnology potential of lactobacilli through comparative genomics of 213 strains and associated genera.</title>
        <authorList>
            <person name="Sun Z."/>
            <person name="Harris H.M."/>
            <person name="McCann A."/>
            <person name="Guo C."/>
            <person name="Argimon S."/>
            <person name="Zhang W."/>
            <person name="Yang X."/>
            <person name="Jeffery I.B."/>
            <person name="Cooney J.C."/>
            <person name="Kagawa T.F."/>
            <person name="Liu W."/>
            <person name="Song Y."/>
            <person name="Salvetti E."/>
            <person name="Wrobel A."/>
            <person name="Rasinkangas P."/>
            <person name="Parkhill J."/>
            <person name="Rea M.C."/>
            <person name="O'Sullivan O."/>
            <person name="Ritari J."/>
            <person name="Douillard F.P."/>
            <person name="Paul Ross R."/>
            <person name="Yang R."/>
            <person name="Briner A.E."/>
            <person name="Felis G.E."/>
            <person name="de Vos W.M."/>
            <person name="Barrangou R."/>
            <person name="Klaenhammer T.R."/>
            <person name="Caufield P.W."/>
            <person name="Cui Y."/>
            <person name="Zhang H."/>
            <person name="O'Toole P.W."/>
        </authorList>
    </citation>
    <scope>NUCLEOTIDE SEQUENCE [LARGE SCALE GENOMIC DNA]</scope>
    <source>
        <strain evidence="8 9">DSM 20003</strain>
    </source>
</reference>
<dbReference type="PATRIC" id="fig|1423726.3.peg.1330"/>
<dbReference type="RefSeq" id="WP_057905447.1">
    <property type="nucleotide sequence ID" value="NZ_AZDA01000117.1"/>
</dbReference>
<dbReference type="Pfam" id="PF00248">
    <property type="entry name" value="Aldo_ket_red"/>
    <property type="match status" value="1"/>
</dbReference>
<keyword evidence="3" id="KW-0560">Oxidoreductase</keyword>
<dbReference type="PROSITE" id="PS00062">
    <property type="entry name" value="ALDOKETO_REDUCTASE_2"/>
    <property type="match status" value="1"/>
</dbReference>
<dbReference type="GO" id="GO:0016616">
    <property type="term" value="F:oxidoreductase activity, acting on the CH-OH group of donors, NAD or NADP as acceptor"/>
    <property type="evidence" value="ECO:0007669"/>
    <property type="project" value="UniProtKB-ARBA"/>
</dbReference>
<gene>
    <name evidence="8" type="ORF">FC07_GL001283</name>
</gene>
<dbReference type="AlphaFoldDB" id="A0A0R1GPS6"/>
<evidence type="ECO:0000313" key="9">
    <source>
        <dbReference type="Proteomes" id="UP000051461"/>
    </source>
</evidence>
<keyword evidence="2" id="KW-0521">NADP</keyword>
<name>A0A0R1GPS6_9LACO</name>
<feature type="active site" description="Proton donor" evidence="4">
    <location>
        <position position="51"/>
    </location>
</feature>
<feature type="domain" description="NADP-dependent oxidoreductase" evidence="7">
    <location>
        <begin position="19"/>
        <end position="265"/>
    </location>
</feature>
<dbReference type="EMBL" id="AZDA01000117">
    <property type="protein sequence ID" value="KRK33354.1"/>
    <property type="molecule type" value="Genomic_DNA"/>
</dbReference>
<organism evidence="8 9">
    <name type="scientific">Loigolactobacillus bifermentans DSM 20003</name>
    <dbReference type="NCBI Taxonomy" id="1423726"/>
    <lineage>
        <taxon>Bacteria</taxon>
        <taxon>Bacillati</taxon>
        <taxon>Bacillota</taxon>
        <taxon>Bacilli</taxon>
        <taxon>Lactobacillales</taxon>
        <taxon>Lactobacillaceae</taxon>
        <taxon>Loigolactobacillus</taxon>
    </lineage>
</organism>